<protein>
    <submittedName>
        <fullName evidence="3">Flowering-promoting factor 1-like protein</fullName>
    </submittedName>
</protein>
<feature type="region of interest" description="Disordered" evidence="2">
    <location>
        <begin position="16"/>
        <end position="36"/>
    </location>
</feature>
<dbReference type="GO" id="GO:0009909">
    <property type="term" value="P:regulation of flower development"/>
    <property type="evidence" value="ECO:0007669"/>
    <property type="project" value="InterPro"/>
</dbReference>
<reference evidence="3 4" key="1">
    <citation type="submission" date="2017-07" db="EMBL/GenBank/DDBJ databases">
        <title>An improved, manually edited Actinidia chinensis var. chinensis (kiwifruit) genome highlights the challenges associated with draft genomes and gene prediction in plants.</title>
        <authorList>
            <person name="Pilkington S."/>
            <person name="Crowhurst R."/>
            <person name="Hilario E."/>
            <person name="Nardozza S."/>
            <person name="Fraser L."/>
            <person name="Peng Y."/>
            <person name="Gunaseelan K."/>
            <person name="Simpson R."/>
            <person name="Tahir J."/>
            <person name="Deroles S."/>
            <person name="Templeton K."/>
            <person name="Luo Z."/>
            <person name="Davy M."/>
            <person name="Cheng C."/>
            <person name="Mcneilage M."/>
            <person name="Scaglione D."/>
            <person name="Liu Y."/>
            <person name="Zhang Q."/>
            <person name="Datson P."/>
            <person name="De Silva N."/>
            <person name="Gardiner S."/>
            <person name="Bassett H."/>
            <person name="Chagne D."/>
            <person name="Mccallum J."/>
            <person name="Dzierzon H."/>
            <person name="Deng C."/>
            <person name="Wang Y.-Y."/>
            <person name="Barron N."/>
            <person name="Manako K."/>
            <person name="Bowen J."/>
            <person name="Foster T."/>
            <person name="Erridge Z."/>
            <person name="Tiffin H."/>
            <person name="Waite C."/>
            <person name="Davies K."/>
            <person name="Grierson E."/>
            <person name="Laing W."/>
            <person name="Kirk R."/>
            <person name="Chen X."/>
            <person name="Wood M."/>
            <person name="Montefiori M."/>
            <person name="Brummell D."/>
            <person name="Schwinn K."/>
            <person name="Catanach A."/>
            <person name="Fullerton C."/>
            <person name="Li D."/>
            <person name="Meiyalaghan S."/>
            <person name="Nieuwenhuizen N."/>
            <person name="Read N."/>
            <person name="Prakash R."/>
            <person name="Hunter D."/>
            <person name="Zhang H."/>
            <person name="Mckenzie M."/>
            <person name="Knabel M."/>
            <person name="Harris A."/>
            <person name="Allan A."/>
            <person name="Chen A."/>
            <person name="Janssen B."/>
            <person name="Plunkett B."/>
            <person name="Dwamena C."/>
            <person name="Voogd C."/>
            <person name="Leif D."/>
            <person name="Lafferty D."/>
            <person name="Souleyre E."/>
            <person name="Varkonyi-Gasic E."/>
            <person name="Gambi F."/>
            <person name="Hanley J."/>
            <person name="Yao J.-L."/>
            <person name="Cheung J."/>
            <person name="David K."/>
            <person name="Warren B."/>
            <person name="Marsh K."/>
            <person name="Snowden K."/>
            <person name="Lin-Wang K."/>
            <person name="Brian L."/>
            <person name="Martinez-Sanchez M."/>
            <person name="Wang M."/>
            <person name="Ileperuma N."/>
            <person name="Macnee N."/>
            <person name="Campin R."/>
            <person name="Mcatee P."/>
            <person name="Drummond R."/>
            <person name="Espley R."/>
            <person name="Ireland H."/>
            <person name="Wu R."/>
            <person name="Atkinson R."/>
            <person name="Karunairetnam S."/>
            <person name="Bulley S."/>
            <person name="Chunkath S."/>
            <person name="Hanley Z."/>
            <person name="Storey R."/>
            <person name="Thrimawithana A."/>
            <person name="Thomson S."/>
            <person name="David C."/>
            <person name="Testolin R."/>
        </authorList>
    </citation>
    <scope>NUCLEOTIDE SEQUENCE [LARGE SCALE GENOMIC DNA]</scope>
    <source>
        <strain evidence="4">cv. Red5</strain>
        <tissue evidence="3">Young leaf</tissue>
    </source>
</reference>
<accession>A0A2R6QYZ3</accession>
<dbReference type="EMBL" id="NKQK01000011">
    <property type="protein sequence ID" value="PSS17605.1"/>
    <property type="molecule type" value="Genomic_DNA"/>
</dbReference>
<evidence type="ECO:0000256" key="2">
    <source>
        <dbReference type="SAM" id="MobiDB-lite"/>
    </source>
</evidence>
<evidence type="ECO:0000256" key="1">
    <source>
        <dbReference type="ARBA" id="ARBA00008013"/>
    </source>
</evidence>
<evidence type="ECO:0000313" key="3">
    <source>
        <dbReference type="EMBL" id="PSS17605.1"/>
    </source>
</evidence>
<dbReference type="OMA" id="FQFHKQS"/>
<dbReference type="InterPro" id="IPR039274">
    <property type="entry name" value="FPF1"/>
</dbReference>
<dbReference type="PANTHER" id="PTHR33433">
    <property type="entry name" value="FLOWERING-PROMOTING FACTOR 1-LIKE PROTEIN 1"/>
    <property type="match status" value="1"/>
</dbReference>
<dbReference type="FunCoup" id="A0A2R6QYZ3">
    <property type="interactions" value="897"/>
</dbReference>
<evidence type="ECO:0000313" key="4">
    <source>
        <dbReference type="Proteomes" id="UP000241394"/>
    </source>
</evidence>
<dbReference type="Proteomes" id="UP000241394">
    <property type="component" value="Chromosome LG11"/>
</dbReference>
<name>A0A2R6QYZ3_ACTCC</name>
<dbReference type="STRING" id="1590841.A0A2R6QYZ3"/>
<sequence length="127" mass="14259">MSGVWVFKKSGVIQRENPNHDQAGSSNSSGSGGKRKEKVLVHLATGEAVSSYKSLEQILCSLGWERYYGSSAADHKHHKHTNLFQFHKPSSIDLISLPTDFSKFNSVHMYDIVVKNPNVFHVQDIYI</sequence>
<dbReference type="AlphaFoldDB" id="A0A2R6QYZ3"/>
<dbReference type="OrthoDB" id="612242at2759"/>
<keyword evidence="4" id="KW-1185">Reference proteome</keyword>
<proteinExistence type="inferred from homology"/>
<dbReference type="InParanoid" id="A0A2R6QYZ3"/>
<comment type="caution">
    <text evidence="3">The sequence shown here is derived from an EMBL/GenBank/DDBJ whole genome shotgun (WGS) entry which is preliminary data.</text>
</comment>
<organism evidence="3 4">
    <name type="scientific">Actinidia chinensis var. chinensis</name>
    <name type="common">Chinese soft-hair kiwi</name>
    <dbReference type="NCBI Taxonomy" id="1590841"/>
    <lineage>
        <taxon>Eukaryota</taxon>
        <taxon>Viridiplantae</taxon>
        <taxon>Streptophyta</taxon>
        <taxon>Embryophyta</taxon>
        <taxon>Tracheophyta</taxon>
        <taxon>Spermatophyta</taxon>
        <taxon>Magnoliopsida</taxon>
        <taxon>eudicotyledons</taxon>
        <taxon>Gunneridae</taxon>
        <taxon>Pentapetalae</taxon>
        <taxon>asterids</taxon>
        <taxon>Ericales</taxon>
        <taxon>Actinidiaceae</taxon>
        <taxon>Actinidia</taxon>
    </lineage>
</organism>
<comment type="similarity">
    <text evidence="1">Belongs to the FPF1 family.</text>
</comment>
<dbReference type="Gramene" id="PSS17605">
    <property type="protein sequence ID" value="PSS17605"/>
    <property type="gene ID" value="CEY00_Acc12392"/>
</dbReference>
<reference evidence="4" key="2">
    <citation type="journal article" date="2018" name="BMC Genomics">
        <title>A manually annotated Actinidia chinensis var. chinensis (kiwifruit) genome highlights the challenges associated with draft genomes and gene prediction in plants.</title>
        <authorList>
            <person name="Pilkington S.M."/>
            <person name="Crowhurst R."/>
            <person name="Hilario E."/>
            <person name="Nardozza S."/>
            <person name="Fraser L."/>
            <person name="Peng Y."/>
            <person name="Gunaseelan K."/>
            <person name="Simpson R."/>
            <person name="Tahir J."/>
            <person name="Deroles S.C."/>
            <person name="Templeton K."/>
            <person name="Luo Z."/>
            <person name="Davy M."/>
            <person name="Cheng C."/>
            <person name="McNeilage M."/>
            <person name="Scaglione D."/>
            <person name="Liu Y."/>
            <person name="Zhang Q."/>
            <person name="Datson P."/>
            <person name="De Silva N."/>
            <person name="Gardiner S.E."/>
            <person name="Bassett H."/>
            <person name="Chagne D."/>
            <person name="McCallum J."/>
            <person name="Dzierzon H."/>
            <person name="Deng C."/>
            <person name="Wang Y.Y."/>
            <person name="Barron L."/>
            <person name="Manako K."/>
            <person name="Bowen J."/>
            <person name="Foster T.M."/>
            <person name="Erridge Z.A."/>
            <person name="Tiffin H."/>
            <person name="Waite C.N."/>
            <person name="Davies K.M."/>
            <person name="Grierson E.P."/>
            <person name="Laing W.A."/>
            <person name="Kirk R."/>
            <person name="Chen X."/>
            <person name="Wood M."/>
            <person name="Montefiori M."/>
            <person name="Brummell D.A."/>
            <person name="Schwinn K.E."/>
            <person name="Catanach A."/>
            <person name="Fullerton C."/>
            <person name="Li D."/>
            <person name="Meiyalaghan S."/>
            <person name="Nieuwenhuizen N."/>
            <person name="Read N."/>
            <person name="Prakash R."/>
            <person name="Hunter D."/>
            <person name="Zhang H."/>
            <person name="McKenzie M."/>
            <person name="Knabel M."/>
            <person name="Harris A."/>
            <person name="Allan A.C."/>
            <person name="Gleave A."/>
            <person name="Chen A."/>
            <person name="Janssen B.J."/>
            <person name="Plunkett B."/>
            <person name="Ampomah-Dwamena C."/>
            <person name="Voogd C."/>
            <person name="Leif D."/>
            <person name="Lafferty D."/>
            <person name="Souleyre E.J.F."/>
            <person name="Varkonyi-Gasic E."/>
            <person name="Gambi F."/>
            <person name="Hanley J."/>
            <person name="Yao J.L."/>
            <person name="Cheung J."/>
            <person name="David K.M."/>
            <person name="Warren B."/>
            <person name="Marsh K."/>
            <person name="Snowden K.C."/>
            <person name="Lin-Wang K."/>
            <person name="Brian L."/>
            <person name="Martinez-Sanchez M."/>
            <person name="Wang M."/>
            <person name="Ileperuma N."/>
            <person name="Macnee N."/>
            <person name="Campin R."/>
            <person name="McAtee P."/>
            <person name="Drummond R.S.M."/>
            <person name="Espley R.V."/>
            <person name="Ireland H.S."/>
            <person name="Wu R."/>
            <person name="Atkinson R.G."/>
            <person name="Karunairetnam S."/>
            <person name="Bulley S."/>
            <person name="Chunkath S."/>
            <person name="Hanley Z."/>
            <person name="Storey R."/>
            <person name="Thrimawithana A.H."/>
            <person name="Thomson S."/>
            <person name="David C."/>
            <person name="Testolin R."/>
            <person name="Huang H."/>
            <person name="Hellens R.P."/>
            <person name="Schaffer R.J."/>
        </authorList>
    </citation>
    <scope>NUCLEOTIDE SEQUENCE [LARGE SCALE GENOMIC DNA]</scope>
    <source>
        <strain evidence="4">cv. Red5</strain>
    </source>
</reference>
<gene>
    <name evidence="3" type="ORF">CEY00_Acc12392</name>
</gene>